<dbReference type="InterPro" id="IPR008906">
    <property type="entry name" value="HATC_C_dom"/>
</dbReference>
<evidence type="ECO:0000313" key="2">
    <source>
        <dbReference type="Proteomes" id="UP000095282"/>
    </source>
</evidence>
<dbReference type="PANTHER" id="PTHR46880:SF5">
    <property type="entry name" value="DUF4371 DOMAIN-CONTAINING PROTEIN"/>
    <property type="match status" value="1"/>
</dbReference>
<dbReference type="Proteomes" id="UP000095282">
    <property type="component" value="Unplaced"/>
</dbReference>
<dbReference type="InterPro" id="IPR012337">
    <property type="entry name" value="RNaseH-like_sf"/>
</dbReference>
<evidence type="ECO:0000259" key="1">
    <source>
        <dbReference type="Pfam" id="PF05699"/>
    </source>
</evidence>
<dbReference type="WBParaSite" id="Csp11.Scaffold482.g1882.t1">
    <property type="protein sequence ID" value="Csp11.Scaffold482.g1882.t1"/>
    <property type="gene ID" value="Csp11.Scaffold482.g1882"/>
</dbReference>
<feature type="domain" description="HAT C-terminal dimerisation" evidence="1">
    <location>
        <begin position="614"/>
        <end position="664"/>
    </location>
</feature>
<sequence>MTKFNIPLLHYTDILKMQILNSANVGINLYTRQHGKEILMSVAEKTRINLLIGLYYSNKPFSLMADSSTSKDSHQYLVVSIKGSFDGKLYNTYFYTVVELQREKSENLYSSIEKIVNDDSTTLFKAGYTVHEDTFKDWFWPNMIGFASDGGSSFAGHKEGLHGRLRKLKDERNEPFFYSICMSHRIDLASKEIDHPFRTFLTFLYSVTFRYFGSVKNKLLTERYRSIATIAGSEAVAIKTIFKVRWAASELSALDNLLRGGKWILKYLDHRITNEKVSKQEISRARVLESLRYVMADPRVFRAAVTWKLILEEIAGVSKFSQQEAAPISAVWPLLRNLENRLHREADWRTKEIQLLSDYGLRVNVKNSYKPMDQIHTLFGKSAVPLKLRFDSTETTEPKHFISMETRLSAWEFLTERKASSSESLSDNDKSKIIKESTITDFRTLADNEESFVKLMDYLKNDQIVLNTTPPGKAKKDTIVDRTISTTTMQPQPFNGTTKFDYLQFQALNPRLINDTINNGWDKVFTHSSWVTKFVPNDWFLSNDAIRKTAVLASVESIKSTFGLSSSFPDQYDKFMKLLPGCLRQDEIKEINEFPYLFWSTILSSSCIANSATELKKAIHYMLALPGSTAAVERSFSIVFHTRGPRRTRMKVDTLRAIMSIRQNVGNLENVDIRQFVEHWMRTNRPLAHAHPDYKRSNLYQFKYRMVHGSTPYYDPDLLEKYDYLDLEDFESWKDVPPLEMTAPSKVESHLSHHSDRWIVGSNQIKPKTTSS</sequence>
<name>A0A1I7T2U1_9PELO</name>
<dbReference type="GO" id="GO:0046983">
    <property type="term" value="F:protein dimerization activity"/>
    <property type="evidence" value="ECO:0007669"/>
    <property type="project" value="InterPro"/>
</dbReference>
<reference evidence="3" key="1">
    <citation type="submission" date="2016-11" db="UniProtKB">
        <authorList>
            <consortium name="WormBaseParasite"/>
        </authorList>
    </citation>
    <scope>IDENTIFICATION</scope>
</reference>
<proteinExistence type="predicted"/>
<evidence type="ECO:0000313" key="3">
    <source>
        <dbReference type="WBParaSite" id="Csp11.Scaffold482.g1882.t1"/>
    </source>
</evidence>
<accession>A0A1I7T2U1</accession>
<keyword evidence="2" id="KW-1185">Reference proteome</keyword>
<dbReference type="STRING" id="1561998.A0A1I7T2U1"/>
<protein>
    <submittedName>
        <fullName evidence="3">Dimer_Tnp_hAT domain-containing protein</fullName>
    </submittedName>
</protein>
<organism evidence="2 3">
    <name type="scientific">Caenorhabditis tropicalis</name>
    <dbReference type="NCBI Taxonomy" id="1561998"/>
    <lineage>
        <taxon>Eukaryota</taxon>
        <taxon>Metazoa</taxon>
        <taxon>Ecdysozoa</taxon>
        <taxon>Nematoda</taxon>
        <taxon>Chromadorea</taxon>
        <taxon>Rhabditida</taxon>
        <taxon>Rhabditina</taxon>
        <taxon>Rhabditomorpha</taxon>
        <taxon>Rhabditoidea</taxon>
        <taxon>Rhabditidae</taxon>
        <taxon>Peloderinae</taxon>
        <taxon>Caenorhabditis</taxon>
    </lineage>
</organism>
<dbReference type="SUPFAM" id="SSF53098">
    <property type="entry name" value="Ribonuclease H-like"/>
    <property type="match status" value="1"/>
</dbReference>
<dbReference type="PANTHER" id="PTHR46880">
    <property type="entry name" value="RAS-ASSOCIATING DOMAIN-CONTAINING PROTEIN"/>
    <property type="match status" value="1"/>
</dbReference>
<dbReference type="Pfam" id="PF05699">
    <property type="entry name" value="Dimer_Tnp_hAT"/>
    <property type="match status" value="1"/>
</dbReference>
<dbReference type="AlphaFoldDB" id="A0A1I7T2U1"/>